<name>A0A9D4HTI4_DREPO</name>
<proteinExistence type="predicted"/>
<evidence type="ECO:0000313" key="3">
    <source>
        <dbReference type="Proteomes" id="UP000828390"/>
    </source>
</evidence>
<feature type="compositionally biased region" description="Polar residues" evidence="1">
    <location>
        <begin position="128"/>
        <end position="137"/>
    </location>
</feature>
<dbReference type="EMBL" id="JAIWYP010000011">
    <property type="protein sequence ID" value="KAH3734500.1"/>
    <property type="molecule type" value="Genomic_DNA"/>
</dbReference>
<reference evidence="2" key="1">
    <citation type="journal article" date="2019" name="bioRxiv">
        <title>The Genome of the Zebra Mussel, Dreissena polymorpha: A Resource for Invasive Species Research.</title>
        <authorList>
            <person name="McCartney M.A."/>
            <person name="Auch B."/>
            <person name="Kono T."/>
            <person name="Mallez S."/>
            <person name="Zhang Y."/>
            <person name="Obille A."/>
            <person name="Becker A."/>
            <person name="Abrahante J.E."/>
            <person name="Garbe J."/>
            <person name="Badalamenti J.P."/>
            <person name="Herman A."/>
            <person name="Mangelson H."/>
            <person name="Liachko I."/>
            <person name="Sullivan S."/>
            <person name="Sone E.D."/>
            <person name="Koren S."/>
            <person name="Silverstein K.A.T."/>
            <person name="Beckman K.B."/>
            <person name="Gohl D.M."/>
        </authorList>
    </citation>
    <scope>NUCLEOTIDE SEQUENCE</scope>
    <source>
        <strain evidence="2">Duluth1</strain>
        <tissue evidence="2">Whole animal</tissue>
    </source>
</reference>
<feature type="region of interest" description="Disordered" evidence="1">
    <location>
        <begin position="120"/>
        <end position="170"/>
    </location>
</feature>
<evidence type="ECO:0000313" key="2">
    <source>
        <dbReference type="EMBL" id="KAH3734500.1"/>
    </source>
</evidence>
<dbReference type="Proteomes" id="UP000828390">
    <property type="component" value="Unassembled WGS sequence"/>
</dbReference>
<organism evidence="2 3">
    <name type="scientific">Dreissena polymorpha</name>
    <name type="common">Zebra mussel</name>
    <name type="synonym">Mytilus polymorpha</name>
    <dbReference type="NCBI Taxonomy" id="45954"/>
    <lineage>
        <taxon>Eukaryota</taxon>
        <taxon>Metazoa</taxon>
        <taxon>Spiralia</taxon>
        <taxon>Lophotrochozoa</taxon>
        <taxon>Mollusca</taxon>
        <taxon>Bivalvia</taxon>
        <taxon>Autobranchia</taxon>
        <taxon>Heteroconchia</taxon>
        <taxon>Euheterodonta</taxon>
        <taxon>Imparidentia</taxon>
        <taxon>Neoheterodontei</taxon>
        <taxon>Myida</taxon>
        <taxon>Dreissenoidea</taxon>
        <taxon>Dreissenidae</taxon>
        <taxon>Dreissena</taxon>
    </lineage>
</organism>
<sequence length="170" mass="18856">MAAGFRIQSTGLLQDSGFRIQSTGWLQDSVYRRLQNSELGLSSVNCDDIDEIEEDDRDKFADQLCCPQYHSQLQYQSPGIGHNRDHHMATPVSWSLPDGIGQGHRLMPDHLASAIRSLSRDNTGHDMTGTSPGTLTGWSGHRSCHRSGPVRSPVRSGHRSCHRSCHRSGH</sequence>
<gene>
    <name evidence="2" type="ORF">DPMN_040939</name>
</gene>
<protein>
    <submittedName>
        <fullName evidence="2">Uncharacterized protein</fullName>
    </submittedName>
</protein>
<reference evidence="2" key="2">
    <citation type="submission" date="2020-11" db="EMBL/GenBank/DDBJ databases">
        <authorList>
            <person name="McCartney M.A."/>
            <person name="Auch B."/>
            <person name="Kono T."/>
            <person name="Mallez S."/>
            <person name="Becker A."/>
            <person name="Gohl D.M."/>
            <person name="Silverstein K.A.T."/>
            <person name="Koren S."/>
            <person name="Bechman K.B."/>
            <person name="Herman A."/>
            <person name="Abrahante J.E."/>
            <person name="Garbe J."/>
        </authorList>
    </citation>
    <scope>NUCLEOTIDE SEQUENCE</scope>
    <source>
        <strain evidence="2">Duluth1</strain>
        <tissue evidence="2">Whole animal</tissue>
    </source>
</reference>
<accession>A0A9D4HTI4</accession>
<comment type="caution">
    <text evidence="2">The sequence shown here is derived from an EMBL/GenBank/DDBJ whole genome shotgun (WGS) entry which is preliminary data.</text>
</comment>
<dbReference type="AlphaFoldDB" id="A0A9D4HTI4"/>
<keyword evidence="3" id="KW-1185">Reference proteome</keyword>
<evidence type="ECO:0000256" key="1">
    <source>
        <dbReference type="SAM" id="MobiDB-lite"/>
    </source>
</evidence>
<feature type="compositionally biased region" description="Basic residues" evidence="1">
    <location>
        <begin position="156"/>
        <end position="170"/>
    </location>
</feature>